<evidence type="ECO:0000313" key="3">
    <source>
        <dbReference type="Proteomes" id="UP000265768"/>
    </source>
</evidence>
<dbReference type="InterPro" id="IPR036894">
    <property type="entry name" value="YbaB-like_sf"/>
</dbReference>
<proteinExistence type="predicted"/>
<sequence length="134" mass="14372">MSTRDDRAGVPEAAPGLSGLPELRGVGESPDRLAIAVADASGRLLSLDLDPKAMRLDSRTLAESVLAAVRQAQADAEGKLQRLADDTFALGTAPPPVLDEDQFQKRLDSIAQGYESALRSHEADLTRRLREINP</sequence>
<protein>
    <submittedName>
        <fullName evidence="2">YbaB/EbfC family DNA-binding protein</fullName>
    </submittedName>
</protein>
<dbReference type="Pfam" id="PF02575">
    <property type="entry name" value="YbaB_DNA_bd"/>
    <property type="match status" value="1"/>
</dbReference>
<accession>A0A3A4AXP2</accession>
<dbReference type="InterPro" id="IPR004401">
    <property type="entry name" value="YbaB/EbfC"/>
</dbReference>
<dbReference type="SUPFAM" id="SSF82607">
    <property type="entry name" value="YbaB-like"/>
    <property type="match status" value="1"/>
</dbReference>
<dbReference type="RefSeq" id="WP_119928817.1">
    <property type="nucleotide sequence ID" value="NZ_QZEY01000010.1"/>
</dbReference>
<dbReference type="Proteomes" id="UP000265768">
    <property type="component" value="Unassembled WGS sequence"/>
</dbReference>
<dbReference type="AlphaFoldDB" id="A0A3A4AXP2"/>
<dbReference type="OrthoDB" id="3392909at2"/>
<keyword evidence="2" id="KW-0238">DNA-binding</keyword>
<feature type="region of interest" description="Disordered" evidence="1">
    <location>
        <begin position="1"/>
        <end position="25"/>
    </location>
</feature>
<name>A0A3A4AXP2_9ACTN</name>
<gene>
    <name evidence="2" type="ORF">D5H75_24180</name>
</gene>
<keyword evidence="3" id="KW-1185">Reference proteome</keyword>
<reference evidence="2 3" key="1">
    <citation type="submission" date="2018-09" db="EMBL/GenBank/DDBJ databases">
        <title>YIM 75507 draft genome.</title>
        <authorList>
            <person name="Tang S."/>
            <person name="Feng Y."/>
        </authorList>
    </citation>
    <scope>NUCLEOTIDE SEQUENCE [LARGE SCALE GENOMIC DNA]</scope>
    <source>
        <strain evidence="2 3">YIM 75507</strain>
    </source>
</reference>
<dbReference type="EMBL" id="QZEY01000010">
    <property type="protein sequence ID" value="RJL30040.1"/>
    <property type="molecule type" value="Genomic_DNA"/>
</dbReference>
<dbReference type="GO" id="GO:0003677">
    <property type="term" value="F:DNA binding"/>
    <property type="evidence" value="ECO:0007669"/>
    <property type="project" value="UniProtKB-KW"/>
</dbReference>
<dbReference type="Gene3D" id="3.30.1310.10">
    <property type="entry name" value="Nucleoid-associated protein YbaB-like domain"/>
    <property type="match status" value="1"/>
</dbReference>
<evidence type="ECO:0000256" key="1">
    <source>
        <dbReference type="SAM" id="MobiDB-lite"/>
    </source>
</evidence>
<evidence type="ECO:0000313" key="2">
    <source>
        <dbReference type="EMBL" id="RJL30040.1"/>
    </source>
</evidence>
<organism evidence="2 3">
    <name type="scientific">Bailinhaonella thermotolerans</name>
    <dbReference type="NCBI Taxonomy" id="1070861"/>
    <lineage>
        <taxon>Bacteria</taxon>
        <taxon>Bacillati</taxon>
        <taxon>Actinomycetota</taxon>
        <taxon>Actinomycetes</taxon>
        <taxon>Streptosporangiales</taxon>
        <taxon>Streptosporangiaceae</taxon>
        <taxon>Bailinhaonella</taxon>
    </lineage>
</organism>
<comment type="caution">
    <text evidence="2">The sequence shown here is derived from an EMBL/GenBank/DDBJ whole genome shotgun (WGS) entry which is preliminary data.</text>
</comment>